<dbReference type="EMBL" id="MFGW01000178">
    <property type="protein sequence ID" value="OGF62575.1"/>
    <property type="molecule type" value="Genomic_DNA"/>
</dbReference>
<proteinExistence type="predicted"/>
<dbReference type="Proteomes" id="UP000178943">
    <property type="component" value="Unassembled WGS sequence"/>
</dbReference>
<comment type="caution">
    <text evidence="1">The sequence shown here is derived from an EMBL/GenBank/DDBJ whole genome shotgun (WGS) entry which is preliminary data.</text>
</comment>
<sequence length="124" mass="13406">MDLLKVITTNLVVTDEQARAGIGAIFKAVKTNLPVEDFEKFAFFIPGIEDFIESAPEGSGVGSIISDFISSSDSNMGAFADLVGIFLKLDMDTTMIGKFASLIVSYLQSRGGEEVISYLEKIIK</sequence>
<dbReference type="AlphaFoldDB" id="A0A1F5VGM8"/>
<reference evidence="1 2" key="1">
    <citation type="journal article" date="2016" name="Nat. Commun.">
        <title>Thousands of microbial genomes shed light on interconnected biogeochemical processes in an aquifer system.</title>
        <authorList>
            <person name="Anantharaman K."/>
            <person name="Brown C.T."/>
            <person name="Hug L.A."/>
            <person name="Sharon I."/>
            <person name="Castelle C.J."/>
            <person name="Probst A.J."/>
            <person name="Thomas B.C."/>
            <person name="Singh A."/>
            <person name="Wilkins M.J."/>
            <person name="Karaoz U."/>
            <person name="Brodie E.L."/>
            <person name="Williams K.H."/>
            <person name="Hubbard S.S."/>
            <person name="Banfield J.F."/>
        </authorList>
    </citation>
    <scope>NUCLEOTIDE SEQUENCE [LARGE SCALE GENOMIC DNA]</scope>
</reference>
<dbReference type="InterPro" id="IPR021302">
    <property type="entry name" value="DUF2780_VcgC/VcgE"/>
</dbReference>
<evidence type="ECO:0008006" key="3">
    <source>
        <dbReference type="Google" id="ProtNLM"/>
    </source>
</evidence>
<protein>
    <recommendedName>
        <fullName evidence="3">DUF2780 domain-containing protein</fullName>
    </recommendedName>
</protein>
<evidence type="ECO:0000313" key="2">
    <source>
        <dbReference type="Proteomes" id="UP000178943"/>
    </source>
</evidence>
<gene>
    <name evidence="1" type="ORF">A2Y62_11725</name>
</gene>
<name>A0A1F5VGM8_9BACT</name>
<accession>A0A1F5VGM8</accession>
<dbReference type="Pfam" id="PF11075">
    <property type="entry name" value="DUF2780"/>
    <property type="match status" value="1"/>
</dbReference>
<evidence type="ECO:0000313" key="1">
    <source>
        <dbReference type="EMBL" id="OGF62575.1"/>
    </source>
</evidence>
<organism evidence="1 2">
    <name type="scientific">Candidatus Fischerbacteria bacterium RBG_13_37_8</name>
    <dbReference type="NCBI Taxonomy" id="1817863"/>
    <lineage>
        <taxon>Bacteria</taxon>
        <taxon>Candidatus Fischeribacteriota</taxon>
    </lineage>
</organism>